<sequence length="72" mass="7678">MMKEKEKTALIKERFDVAVGGLAQGITVITDKKTGVQYLAIAGSGTSVIVDKDGKPLLSERVDDDPKGISPF</sequence>
<evidence type="ECO:0000313" key="3">
    <source>
        <dbReference type="Proteomes" id="UP000218282"/>
    </source>
</evidence>
<evidence type="ECO:0000313" key="2">
    <source>
        <dbReference type="EMBL" id="PCS05286.1"/>
    </source>
</evidence>
<dbReference type="Proteomes" id="UP000218282">
    <property type="component" value="Unassembled WGS sequence"/>
</dbReference>
<dbReference type="EMBL" id="JXJW01000019">
    <property type="protein sequence ID" value="PCS05286.1"/>
    <property type="molecule type" value="Genomic_DNA"/>
</dbReference>
<accession>A0A2A5RVM1</accession>
<dbReference type="RefSeq" id="WP_096815094.1">
    <property type="nucleotide sequence ID" value="NZ_JXJW01000019.1"/>
</dbReference>
<gene>
    <name evidence="2" type="ORF">RU86_GL000945</name>
</gene>
<proteinExistence type="predicted"/>
<dbReference type="InterPro" id="IPR045515">
    <property type="entry name" value="DUF6440"/>
</dbReference>
<protein>
    <recommendedName>
        <fullName evidence="1">DUF6440 domain-containing protein</fullName>
    </recommendedName>
</protein>
<keyword evidence="3" id="KW-1185">Reference proteome</keyword>
<dbReference type="AlphaFoldDB" id="A0A2A5RVM1"/>
<comment type="caution">
    <text evidence="2">The sequence shown here is derived from an EMBL/GenBank/DDBJ whole genome shotgun (WGS) entry which is preliminary data.</text>
</comment>
<organism evidence="2 3">
    <name type="scientific">Pseudolactococcus piscium</name>
    <dbReference type="NCBI Taxonomy" id="1364"/>
    <lineage>
        <taxon>Bacteria</taxon>
        <taxon>Bacillati</taxon>
        <taxon>Bacillota</taxon>
        <taxon>Bacilli</taxon>
        <taxon>Lactobacillales</taxon>
        <taxon>Streptococcaceae</taxon>
        <taxon>Pseudolactococcus</taxon>
    </lineage>
</organism>
<feature type="domain" description="DUF6440" evidence="1">
    <location>
        <begin position="20"/>
        <end position="58"/>
    </location>
</feature>
<evidence type="ECO:0000259" key="1">
    <source>
        <dbReference type="Pfam" id="PF20037"/>
    </source>
</evidence>
<name>A0A2A5RVM1_9LACT</name>
<reference evidence="2 3" key="1">
    <citation type="submission" date="2014-12" db="EMBL/GenBank/DDBJ databases">
        <title>Draft genome sequences of 10 type strains of Lactococcus.</title>
        <authorList>
            <person name="Sun Z."/>
            <person name="Zhong Z."/>
            <person name="Liu W."/>
            <person name="Zhang W."/>
            <person name="Zhang H."/>
        </authorList>
    </citation>
    <scope>NUCLEOTIDE SEQUENCE [LARGE SCALE GENOMIC DNA]</scope>
    <source>
        <strain evidence="2 3">DSM 6634</strain>
    </source>
</reference>
<dbReference type="Pfam" id="PF20037">
    <property type="entry name" value="DUF6440"/>
    <property type="match status" value="1"/>
</dbReference>